<reference evidence="4 5" key="1">
    <citation type="submission" date="2018-04" db="EMBL/GenBank/DDBJ databases">
        <authorList>
            <person name="Vogel A."/>
        </authorList>
    </citation>
    <scope>NUCLEOTIDE SEQUENCE [LARGE SCALE GENOMIC DNA]</scope>
</reference>
<evidence type="ECO:0000313" key="4">
    <source>
        <dbReference type="EMBL" id="VFQ92035.1"/>
    </source>
</evidence>
<feature type="domain" description="Ternary complex factor MIP1 leucine-zipper" evidence="3">
    <location>
        <begin position="129"/>
        <end position="207"/>
    </location>
</feature>
<dbReference type="AlphaFoldDB" id="A0A484MSX6"/>
<accession>A0A484MSX6</accession>
<gene>
    <name evidence="4" type="ORF">CCAM_LOCUS33811</name>
</gene>
<name>A0A484MSX6_9ASTE</name>
<protein>
    <recommendedName>
        <fullName evidence="6">DUF547 domain-containing protein</fullName>
    </recommendedName>
</protein>
<sequence>MLVLQQKYSNRHYSVATLQRQFNLQHNYFATVLFATERPLGVGLFSITLRKKSSLGMLGFEGFIPGESPRAAVTTCGHERSKSFLDARETEEDSFIHNFDASYGLKLDMEHSDDSMKRKKKQLSSNTMVQSSLRQDIMQLEKRLQSQLAVRCALEKALGYRSTSQNTTDEISIPKPATELIREIAVLEYEVGNLEKYLLSLYRKAFDPQSSTPSPPPEHDDKLKSPVSTPRRRRLDFSKPGEILTSEKPTVQHKESNGTAEDKLSDSGVKRSHSSLSQQSDLSSRTSPPQEKAMGTFHSQPLSMMEDTQNASSNIISLADHLGTHISDHIPVSPNRLSEEMIKCMCTIYCKLADPTRTTQDLSSPTSSFSSVTAFSPKDQREIWSLGIRHGSSFDVRLDNPFHVEGLKEFSGPYSSMVEIQCIYRDHQKVGDIEPFLQNFKLLISRLEEMDPRKLTHEEKLAFWINIHNALVMHAFLAYGVPQNSMKRSLLLLKAAYNVGGHVVSADAIQNSILKCRPPRPGQWIRLLLLSRGKFKAGDERQEFVIKNPEPLVHFAISSGNHSDPVVRVYTPKRIYQELETAKEEYIRATFGMRSDHKILLPKMVESFAKNSGLCSAGIIQMLIKSLPDSLKMSVKGMSGKNIEWVPHSSTFRYLVSKELSQ</sequence>
<proteinExistence type="predicted"/>
<feature type="compositionally biased region" description="Basic and acidic residues" evidence="1">
    <location>
        <begin position="250"/>
        <end position="269"/>
    </location>
</feature>
<feature type="compositionally biased region" description="Low complexity" evidence="1">
    <location>
        <begin position="274"/>
        <end position="287"/>
    </location>
</feature>
<keyword evidence="5" id="KW-1185">Reference proteome</keyword>
<organism evidence="4 5">
    <name type="scientific">Cuscuta campestris</name>
    <dbReference type="NCBI Taxonomy" id="132261"/>
    <lineage>
        <taxon>Eukaryota</taxon>
        <taxon>Viridiplantae</taxon>
        <taxon>Streptophyta</taxon>
        <taxon>Embryophyta</taxon>
        <taxon>Tracheophyta</taxon>
        <taxon>Spermatophyta</taxon>
        <taxon>Magnoliopsida</taxon>
        <taxon>eudicotyledons</taxon>
        <taxon>Gunneridae</taxon>
        <taxon>Pentapetalae</taxon>
        <taxon>asterids</taxon>
        <taxon>lamiids</taxon>
        <taxon>Solanales</taxon>
        <taxon>Convolvulaceae</taxon>
        <taxon>Cuscuteae</taxon>
        <taxon>Cuscuta</taxon>
        <taxon>Cuscuta subgen. Grammica</taxon>
        <taxon>Cuscuta sect. Cleistogrammica</taxon>
    </lineage>
</organism>
<dbReference type="EMBL" id="OOIL02004480">
    <property type="protein sequence ID" value="VFQ92035.1"/>
    <property type="molecule type" value="Genomic_DNA"/>
</dbReference>
<feature type="region of interest" description="Disordered" evidence="1">
    <location>
        <begin position="206"/>
        <end position="295"/>
    </location>
</feature>
<dbReference type="InterPro" id="IPR006869">
    <property type="entry name" value="DUF547"/>
</dbReference>
<evidence type="ECO:0000313" key="5">
    <source>
        <dbReference type="Proteomes" id="UP000595140"/>
    </source>
</evidence>
<evidence type="ECO:0000259" key="3">
    <source>
        <dbReference type="Pfam" id="PF14389"/>
    </source>
</evidence>
<feature type="domain" description="DUF547" evidence="2">
    <location>
        <begin position="453"/>
        <end position="587"/>
    </location>
</feature>
<dbReference type="PANTHER" id="PTHR23054">
    <property type="entry name" value="TERNARY COMPLEX FACTOR MIP1, LEUCINE-ZIPPER-RELATED"/>
    <property type="match status" value="1"/>
</dbReference>
<dbReference type="Proteomes" id="UP000595140">
    <property type="component" value="Unassembled WGS sequence"/>
</dbReference>
<evidence type="ECO:0000259" key="2">
    <source>
        <dbReference type="Pfam" id="PF04784"/>
    </source>
</evidence>
<dbReference type="PANTHER" id="PTHR23054:SF18">
    <property type="entry name" value="TERNARY COMPLEX FACTOR MIP1, LEUCINE-ZIPPER"/>
    <property type="match status" value="1"/>
</dbReference>
<dbReference type="Pfam" id="PF04784">
    <property type="entry name" value="DUF547"/>
    <property type="match status" value="1"/>
</dbReference>
<dbReference type="Pfam" id="PF14389">
    <property type="entry name" value="Lzipper-MIP1"/>
    <property type="match status" value="1"/>
</dbReference>
<dbReference type="OrthoDB" id="418495at2759"/>
<evidence type="ECO:0000256" key="1">
    <source>
        <dbReference type="SAM" id="MobiDB-lite"/>
    </source>
</evidence>
<dbReference type="InterPro" id="IPR025757">
    <property type="entry name" value="MIP1_Leuzipper"/>
</dbReference>
<evidence type="ECO:0008006" key="6">
    <source>
        <dbReference type="Google" id="ProtNLM"/>
    </source>
</evidence>